<evidence type="ECO:0008006" key="3">
    <source>
        <dbReference type="Google" id="ProtNLM"/>
    </source>
</evidence>
<evidence type="ECO:0000313" key="1">
    <source>
        <dbReference type="EnsemblPlants" id="OMERI11G01980.1"/>
    </source>
</evidence>
<proteinExistence type="predicted"/>
<accession>A0A0E0F231</accession>
<dbReference type="InterPro" id="IPR011990">
    <property type="entry name" value="TPR-like_helical_dom_sf"/>
</dbReference>
<evidence type="ECO:0000313" key="2">
    <source>
        <dbReference type="Proteomes" id="UP000008021"/>
    </source>
</evidence>
<dbReference type="HOGENOM" id="CLU_049554_0_0_1"/>
<organism evidence="1">
    <name type="scientific">Oryza meridionalis</name>
    <dbReference type="NCBI Taxonomy" id="40149"/>
    <lineage>
        <taxon>Eukaryota</taxon>
        <taxon>Viridiplantae</taxon>
        <taxon>Streptophyta</taxon>
        <taxon>Embryophyta</taxon>
        <taxon>Tracheophyta</taxon>
        <taxon>Spermatophyta</taxon>
        <taxon>Magnoliopsida</taxon>
        <taxon>Liliopsida</taxon>
        <taxon>Poales</taxon>
        <taxon>Poaceae</taxon>
        <taxon>BOP clade</taxon>
        <taxon>Oryzoideae</taxon>
        <taxon>Oryzeae</taxon>
        <taxon>Oryzinae</taxon>
        <taxon>Oryza</taxon>
    </lineage>
</organism>
<dbReference type="Proteomes" id="UP000008021">
    <property type="component" value="Chromosome 11"/>
</dbReference>
<reference evidence="1" key="1">
    <citation type="submission" date="2015-04" db="UniProtKB">
        <authorList>
            <consortium name="EnsemblPlants"/>
        </authorList>
    </citation>
    <scope>IDENTIFICATION</scope>
</reference>
<dbReference type="EnsemblPlants" id="OMERI11G01980.3">
    <property type="protein sequence ID" value="OMERI11G01980.3"/>
    <property type="gene ID" value="OMERI11G01980"/>
</dbReference>
<dbReference type="EnsemblPlants" id="OMERI11G01980.1">
    <property type="protein sequence ID" value="OMERI11G01980.1"/>
    <property type="gene ID" value="OMERI11G01980"/>
</dbReference>
<dbReference type="PANTHER" id="PTHR47603:SF1">
    <property type="entry name" value="PPR CONTAINING-LIKE PROTEIN"/>
    <property type="match status" value="1"/>
</dbReference>
<dbReference type="AlphaFoldDB" id="A0A0E0F231"/>
<dbReference type="Gramene" id="OMERI11G01980.1">
    <property type="protein sequence ID" value="OMERI11G01980.1"/>
    <property type="gene ID" value="OMERI11G01980"/>
</dbReference>
<sequence>MGFLMGLAHHRQLLHPCGLSSLPFHSPHESDSGGSSSAAAAPPSLPAARTMLGHLRRSSHRVLIANLAVYSIQSSHIEFIAGWCSNHTTRNFSADISNRVSNDRGHQSRELKPSLVKDDVAIIERIQNSTKELRQGPVGKNLSSAEKRKFLVNTLLDLEDSKEGVYSTLDAWVAFEQDFPVASIKQALVALEKEEQWHRIVQVIKWMLSKGQGKTIRTYEQLVCALEKDNRADEACRIWEFKIAHDLQSVPWRFCRSYVGNNKLDRLVKLFKNLEACGRKPPSKDIVRKVEDAYEMLGLVEEKKE</sequence>
<protein>
    <recommendedName>
        <fullName evidence="3">Pentatricopeptide repeat-containing protein</fullName>
    </recommendedName>
</protein>
<name>A0A0E0F231_9ORYZ</name>
<dbReference type="PANTHER" id="PTHR47603">
    <property type="entry name" value="PPR CONTAINING-LIKE PROTEIN"/>
    <property type="match status" value="1"/>
</dbReference>
<dbReference type="Gramene" id="OMERI11G01980.3">
    <property type="protein sequence ID" value="OMERI11G01980.3"/>
    <property type="gene ID" value="OMERI11G01980"/>
</dbReference>
<keyword evidence="2" id="KW-1185">Reference proteome</keyword>
<reference evidence="1" key="2">
    <citation type="submission" date="2018-05" db="EMBL/GenBank/DDBJ databases">
        <title>OmerRS3 (Oryza meridionalis Reference Sequence Version 3).</title>
        <authorList>
            <person name="Zhang J."/>
            <person name="Kudrna D."/>
            <person name="Lee S."/>
            <person name="Talag J."/>
            <person name="Welchert J."/>
            <person name="Wing R.A."/>
        </authorList>
    </citation>
    <scope>NUCLEOTIDE SEQUENCE [LARGE SCALE GENOMIC DNA]</scope>
    <source>
        <strain evidence="1">OR44</strain>
    </source>
</reference>
<dbReference type="Gene3D" id="1.25.40.10">
    <property type="entry name" value="Tetratricopeptide repeat domain"/>
    <property type="match status" value="1"/>
</dbReference>